<dbReference type="InterPro" id="IPR029058">
    <property type="entry name" value="AB_hydrolase_fold"/>
</dbReference>
<reference evidence="3" key="1">
    <citation type="submission" date="2018-02" db="EMBL/GenBank/DDBJ databases">
        <authorList>
            <person name="Cohen D.B."/>
            <person name="Kent A.D."/>
        </authorList>
    </citation>
    <scope>NUCLEOTIDE SEQUENCE</scope>
</reference>
<dbReference type="Gene3D" id="3.40.50.1820">
    <property type="entry name" value="alpha/beta hydrolase"/>
    <property type="match status" value="1"/>
</dbReference>
<dbReference type="InterPro" id="IPR013094">
    <property type="entry name" value="AB_hydrolase_3"/>
</dbReference>
<dbReference type="AlphaFoldDB" id="A0A2N9G1F4"/>
<accession>A0A2N9G1F4</accession>
<name>A0A2N9G1F4_FAGSY</name>
<evidence type="ECO:0000313" key="3">
    <source>
        <dbReference type="EMBL" id="SPC93378.1"/>
    </source>
</evidence>
<feature type="domain" description="Alpha/beta hydrolase fold-3" evidence="2">
    <location>
        <begin position="75"/>
        <end position="296"/>
    </location>
</feature>
<gene>
    <name evidence="3" type="ORF">FSB_LOCUS21260</name>
</gene>
<sequence length="317" mass="35759">MSKFDAYAHTNLVLNPDGTVTSTIEFPTTDANPNATPGNPVVSKDVTLNVETKTWVRIYRPTKLPSTISRRLPIVIYFHYGGWVHFNVSDSATHQNCSQISSEILAIVVSVNYRLAPENKLPAQYHDAMDAIEWVKKQATNPEGEQWLRDYGEISRCYLYGIGCGGNIAFFSCLKYDELRLLPLKIAGIIMNQPMFGGIKRTESELRYAAEQPNPLPANDLMWELALPKAANRDHRYCNPMVPGPHKAKLCSRLRRCLVIGFGGDPLVDRQQEFVKMLAACGVQVEARFDDVGFHNIDFIDPRRAKVVLNFVRDFII</sequence>
<evidence type="ECO:0000259" key="2">
    <source>
        <dbReference type="Pfam" id="PF07859"/>
    </source>
</evidence>
<dbReference type="Pfam" id="PF07859">
    <property type="entry name" value="Abhydrolase_3"/>
    <property type="match status" value="1"/>
</dbReference>
<dbReference type="PANTHER" id="PTHR23024">
    <property type="entry name" value="ARYLACETAMIDE DEACETYLASE"/>
    <property type="match status" value="1"/>
</dbReference>
<protein>
    <recommendedName>
        <fullName evidence="2">Alpha/beta hydrolase fold-3 domain-containing protein</fullName>
    </recommendedName>
</protein>
<dbReference type="SUPFAM" id="SSF53474">
    <property type="entry name" value="alpha/beta-Hydrolases"/>
    <property type="match status" value="1"/>
</dbReference>
<proteinExistence type="inferred from homology"/>
<dbReference type="GO" id="GO:0016787">
    <property type="term" value="F:hydrolase activity"/>
    <property type="evidence" value="ECO:0007669"/>
    <property type="project" value="InterPro"/>
</dbReference>
<dbReference type="EMBL" id="OIVN01001386">
    <property type="protein sequence ID" value="SPC93378.1"/>
    <property type="molecule type" value="Genomic_DNA"/>
</dbReference>
<organism evidence="3">
    <name type="scientific">Fagus sylvatica</name>
    <name type="common">Beechnut</name>
    <dbReference type="NCBI Taxonomy" id="28930"/>
    <lineage>
        <taxon>Eukaryota</taxon>
        <taxon>Viridiplantae</taxon>
        <taxon>Streptophyta</taxon>
        <taxon>Embryophyta</taxon>
        <taxon>Tracheophyta</taxon>
        <taxon>Spermatophyta</taxon>
        <taxon>Magnoliopsida</taxon>
        <taxon>eudicotyledons</taxon>
        <taxon>Gunneridae</taxon>
        <taxon>Pentapetalae</taxon>
        <taxon>rosids</taxon>
        <taxon>fabids</taxon>
        <taxon>Fagales</taxon>
        <taxon>Fagaceae</taxon>
        <taxon>Fagus</taxon>
    </lineage>
</organism>
<comment type="similarity">
    <text evidence="1">Belongs to the 'GDXG' lipolytic enzyme family.</text>
</comment>
<evidence type="ECO:0000256" key="1">
    <source>
        <dbReference type="ARBA" id="ARBA00010515"/>
    </source>
</evidence>
<dbReference type="PANTHER" id="PTHR23024:SF212">
    <property type="entry name" value="CARBOXYLESTERASE 9-RELATED"/>
    <property type="match status" value="1"/>
</dbReference>
<dbReference type="InterPro" id="IPR050466">
    <property type="entry name" value="Carboxylest/Gibb_receptor"/>
</dbReference>